<evidence type="ECO:0000256" key="1">
    <source>
        <dbReference type="SAM" id="MobiDB-lite"/>
    </source>
</evidence>
<feature type="non-terminal residue" evidence="2">
    <location>
        <position position="1"/>
    </location>
</feature>
<feature type="non-terminal residue" evidence="2">
    <location>
        <position position="215"/>
    </location>
</feature>
<feature type="region of interest" description="Disordered" evidence="1">
    <location>
        <begin position="105"/>
        <end position="126"/>
    </location>
</feature>
<protein>
    <submittedName>
        <fullName evidence="2">Uncharacterized protein</fullName>
    </submittedName>
</protein>
<sequence>AVILNDMRMGLNSAMAGRATSKASMQDSSGVGLGRCAERAAALAKAIAITHLEKDQKHALETMLSATAPIVNPPRHVAARKCDETPMGLSVNGGFKPHIRRASHQPAAGGHRIAPRQTGAPHARGKQRLERRAIQLLQSAARCGDLLTSRCFKVFGIVGQSISALQRLGRNAGGRLLEADRQRSSAVGWPARGFQSNTRVPILDSAGPNRRCEAQ</sequence>
<name>A0ABN9UFN0_9DINO</name>
<organism evidence="2 3">
    <name type="scientific">Prorocentrum cordatum</name>
    <dbReference type="NCBI Taxonomy" id="2364126"/>
    <lineage>
        <taxon>Eukaryota</taxon>
        <taxon>Sar</taxon>
        <taxon>Alveolata</taxon>
        <taxon>Dinophyceae</taxon>
        <taxon>Prorocentrales</taxon>
        <taxon>Prorocentraceae</taxon>
        <taxon>Prorocentrum</taxon>
    </lineage>
</organism>
<evidence type="ECO:0000313" key="2">
    <source>
        <dbReference type="EMBL" id="CAK0858361.1"/>
    </source>
</evidence>
<proteinExistence type="predicted"/>
<gene>
    <name evidence="2" type="ORF">PCOR1329_LOCUS48161</name>
</gene>
<accession>A0ABN9UFN0</accession>
<comment type="caution">
    <text evidence="2">The sequence shown here is derived from an EMBL/GenBank/DDBJ whole genome shotgun (WGS) entry which is preliminary data.</text>
</comment>
<evidence type="ECO:0000313" key="3">
    <source>
        <dbReference type="Proteomes" id="UP001189429"/>
    </source>
</evidence>
<dbReference type="EMBL" id="CAUYUJ010015813">
    <property type="protein sequence ID" value="CAK0858361.1"/>
    <property type="molecule type" value="Genomic_DNA"/>
</dbReference>
<dbReference type="Proteomes" id="UP001189429">
    <property type="component" value="Unassembled WGS sequence"/>
</dbReference>
<reference evidence="2" key="1">
    <citation type="submission" date="2023-10" db="EMBL/GenBank/DDBJ databases">
        <authorList>
            <person name="Chen Y."/>
            <person name="Shah S."/>
            <person name="Dougan E. K."/>
            <person name="Thang M."/>
            <person name="Chan C."/>
        </authorList>
    </citation>
    <scope>NUCLEOTIDE SEQUENCE [LARGE SCALE GENOMIC DNA]</scope>
</reference>
<keyword evidence="3" id="KW-1185">Reference proteome</keyword>